<feature type="compositionally biased region" description="Pro residues" evidence="1">
    <location>
        <begin position="47"/>
        <end position="58"/>
    </location>
</feature>
<accession>A0A2C6KPY7</accession>
<dbReference type="RefSeq" id="XP_067920250.1">
    <property type="nucleotide sequence ID" value="XM_068067774.1"/>
</dbReference>
<name>A0A2C6KPY7_9APIC</name>
<sequence length="68" mass="7696">LGARRLLHIFLLSSLLLFSSPQESDRKFRGSDPEVSKEARDLFERSPPSPSPLKPPFPTSCRGVTRRM</sequence>
<keyword evidence="4" id="KW-1185">Reference proteome</keyword>
<evidence type="ECO:0000313" key="4">
    <source>
        <dbReference type="Proteomes" id="UP000221165"/>
    </source>
</evidence>
<feature type="region of interest" description="Disordered" evidence="1">
    <location>
        <begin position="21"/>
        <end position="68"/>
    </location>
</feature>
<dbReference type="EMBL" id="MIGC01004080">
    <property type="protein sequence ID" value="PHJ18544.1"/>
    <property type="molecule type" value="Genomic_DNA"/>
</dbReference>
<dbReference type="Proteomes" id="UP000221165">
    <property type="component" value="Unassembled WGS sequence"/>
</dbReference>
<dbReference type="AlphaFoldDB" id="A0A2C6KPY7"/>
<comment type="caution">
    <text evidence="3">The sequence shown here is derived from an EMBL/GenBank/DDBJ whole genome shotgun (WGS) entry which is preliminary data.</text>
</comment>
<feature type="non-terminal residue" evidence="3">
    <location>
        <position position="68"/>
    </location>
</feature>
<evidence type="ECO:0000256" key="2">
    <source>
        <dbReference type="SAM" id="SignalP"/>
    </source>
</evidence>
<reference evidence="3 4" key="1">
    <citation type="journal article" date="2017" name="Int. J. Parasitol.">
        <title>The genome of the protozoan parasite Cystoisospora suis and a reverse vaccinology approach to identify vaccine candidates.</title>
        <authorList>
            <person name="Palmieri N."/>
            <person name="Shrestha A."/>
            <person name="Ruttkowski B."/>
            <person name="Beck T."/>
            <person name="Vogl C."/>
            <person name="Tomley F."/>
            <person name="Blake D.P."/>
            <person name="Joachim A."/>
        </authorList>
    </citation>
    <scope>NUCLEOTIDE SEQUENCE [LARGE SCALE GENOMIC DNA]</scope>
    <source>
        <strain evidence="3 4">Wien I</strain>
    </source>
</reference>
<gene>
    <name evidence="3" type="ORF">CSUI_007629</name>
</gene>
<proteinExistence type="predicted"/>
<feature type="compositionally biased region" description="Basic and acidic residues" evidence="1">
    <location>
        <begin position="23"/>
        <end position="44"/>
    </location>
</feature>
<feature type="signal peptide" evidence="2">
    <location>
        <begin position="1"/>
        <end position="21"/>
    </location>
</feature>
<evidence type="ECO:0000313" key="3">
    <source>
        <dbReference type="EMBL" id="PHJ18544.1"/>
    </source>
</evidence>
<feature type="non-terminal residue" evidence="3">
    <location>
        <position position="1"/>
    </location>
</feature>
<evidence type="ECO:0000256" key="1">
    <source>
        <dbReference type="SAM" id="MobiDB-lite"/>
    </source>
</evidence>
<dbReference type="GeneID" id="94430985"/>
<protein>
    <submittedName>
        <fullName evidence="3">Uncharacterized protein</fullName>
    </submittedName>
</protein>
<organism evidence="3 4">
    <name type="scientific">Cystoisospora suis</name>
    <dbReference type="NCBI Taxonomy" id="483139"/>
    <lineage>
        <taxon>Eukaryota</taxon>
        <taxon>Sar</taxon>
        <taxon>Alveolata</taxon>
        <taxon>Apicomplexa</taxon>
        <taxon>Conoidasida</taxon>
        <taxon>Coccidia</taxon>
        <taxon>Eucoccidiorida</taxon>
        <taxon>Eimeriorina</taxon>
        <taxon>Sarcocystidae</taxon>
        <taxon>Cystoisospora</taxon>
    </lineage>
</organism>
<feature type="chain" id="PRO_5012248446" evidence="2">
    <location>
        <begin position="22"/>
        <end position="68"/>
    </location>
</feature>
<keyword evidence="2" id="KW-0732">Signal</keyword>
<dbReference type="VEuPathDB" id="ToxoDB:CSUI_007629"/>